<gene>
    <name evidence="1" type="ORF">DPMN_033398</name>
</gene>
<reference evidence="1" key="2">
    <citation type="submission" date="2020-11" db="EMBL/GenBank/DDBJ databases">
        <authorList>
            <person name="McCartney M.A."/>
            <person name="Auch B."/>
            <person name="Kono T."/>
            <person name="Mallez S."/>
            <person name="Becker A."/>
            <person name="Gohl D.M."/>
            <person name="Silverstein K.A.T."/>
            <person name="Koren S."/>
            <person name="Bechman K.B."/>
            <person name="Herman A."/>
            <person name="Abrahante J.E."/>
            <person name="Garbe J."/>
        </authorList>
    </citation>
    <scope>NUCLEOTIDE SEQUENCE</scope>
    <source>
        <strain evidence="1">Duluth1</strain>
        <tissue evidence="1">Whole animal</tissue>
    </source>
</reference>
<keyword evidence="2" id="KW-1185">Reference proteome</keyword>
<dbReference type="EMBL" id="JAIWYP010000002">
    <property type="protein sequence ID" value="KAH3870216.1"/>
    <property type="molecule type" value="Genomic_DNA"/>
</dbReference>
<reference evidence="1" key="1">
    <citation type="journal article" date="2019" name="bioRxiv">
        <title>The Genome of the Zebra Mussel, Dreissena polymorpha: A Resource for Invasive Species Research.</title>
        <authorList>
            <person name="McCartney M.A."/>
            <person name="Auch B."/>
            <person name="Kono T."/>
            <person name="Mallez S."/>
            <person name="Zhang Y."/>
            <person name="Obille A."/>
            <person name="Becker A."/>
            <person name="Abrahante J.E."/>
            <person name="Garbe J."/>
            <person name="Badalamenti J.P."/>
            <person name="Herman A."/>
            <person name="Mangelson H."/>
            <person name="Liachko I."/>
            <person name="Sullivan S."/>
            <person name="Sone E.D."/>
            <person name="Koren S."/>
            <person name="Silverstein K.A.T."/>
            <person name="Beckman K.B."/>
            <person name="Gohl D.M."/>
        </authorList>
    </citation>
    <scope>NUCLEOTIDE SEQUENCE</scope>
    <source>
        <strain evidence="1">Duluth1</strain>
        <tissue evidence="1">Whole animal</tissue>
    </source>
</reference>
<accession>A0A9D4M5Z0</accession>
<proteinExistence type="predicted"/>
<dbReference type="Proteomes" id="UP000828390">
    <property type="component" value="Unassembled WGS sequence"/>
</dbReference>
<sequence>MITEERLRSRIMKLYRYIDHDSQMTPIDFQVTRYIDHDLQMTPIDFQVPRLKTLLNWLLSQDNNDEDVVDKNDLSTQKQLLRTEDDCDERLSRIRVQ</sequence>
<protein>
    <submittedName>
        <fullName evidence="1">Uncharacterized protein</fullName>
    </submittedName>
</protein>
<comment type="caution">
    <text evidence="1">The sequence shown here is derived from an EMBL/GenBank/DDBJ whole genome shotgun (WGS) entry which is preliminary data.</text>
</comment>
<dbReference type="AlphaFoldDB" id="A0A9D4M5Z0"/>
<evidence type="ECO:0000313" key="2">
    <source>
        <dbReference type="Proteomes" id="UP000828390"/>
    </source>
</evidence>
<evidence type="ECO:0000313" key="1">
    <source>
        <dbReference type="EMBL" id="KAH3870216.1"/>
    </source>
</evidence>
<name>A0A9D4M5Z0_DREPO</name>
<organism evidence="1 2">
    <name type="scientific">Dreissena polymorpha</name>
    <name type="common">Zebra mussel</name>
    <name type="synonym">Mytilus polymorpha</name>
    <dbReference type="NCBI Taxonomy" id="45954"/>
    <lineage>
        <taxon>Eukaryota</taxon>
        <taxon>Metazoa</taxon>
        <taxon>Spiralia</taxon>
        <taxon>Lophotrochozoa</taxon>
        <taxon>Mollusca</taxon>
        <taxon>Bivalvia</taxon>
        <taxon>Autobranchia</taxon>
        <taxon>Heteroconchia</taxon>
        <taxon>Euheterodonta</taxon>
        <taxon>Imparidentia</taxon>
        <taxon>Neoheterodontei</taxon>
        <taxon>Myida</taxon>
        <taxon>Dreissenoidea</taxon>
        <taxon>Dreissenidae</taxon>
        <taxon>Dreissena</taxon>
    </lineage>
</organism>